<evidence type="ECO:0000313" key="3">
    <source>
        <dbReference type="EMBL" id="CAA3007124.1"/>
    </source>
</evidence>
<dbReference type="Gramene" id="OE9A065513T1">
    <property type="protein sequence ID" value="OE9A065513C1"/>
    <property type="gene ID" value="OE9A065513"/>
</dbReference>
<dbReference type="GO" id="GO:0003843">
    <property type="term" value="F:1,3-beta-D-glucan synthase activity"/>
    <property type="evidence" value="ECO:0007669"/>
    <property type="project" value="InterPro"/>
</dbReference>
<feature type="domain" description="Glycosyl transferase 48" evidence="2">
    <location>
        <begin position="165"/>
        <end position="462"/>
    </location>
</feature>
<gene>
    <name evidence="3" type="ORF">OLEA9_A065513</name>
</gene>
<protein>
    <submittedName>
        <fullName evidence="3">Callose synthase 7-like</fullName>
    </submittedName>
</protein>
<proteinExistence type="predicted"/>
<dbReference type="Pfam" id="PF02364">
    <property type="entry name" value="Glucan_synthase"/>
    <property type="match status" value="1"/>
</dbReference>
<dbReference type="OrthoDB" id="2014563at2759"/>
<dbReference type="EMBL" id="CACTIH010007269">
    <property type="protein sequence ID" value="CAA3007124.1"/>
    <property type="molecule type" value="Genomic_DNA"/>
</dbReference>
<evidence type="ECO:0000256" key="1">
    <source>
        <dbReference type="SAM" id="Phobius"/>
    </source>
</evidence>
<feature type="transmembrane region" description="Helical" evidence="1">
    <location>
        <begin position="91"/>
        <end position="109"/>
    </location>
</feature>
<accession>A0A8S0TMJ2</accession>
<dbReference type="GO" id="GO:0006075">
    <property type="term" value="P:(1-&gt;3)-beta-D-glucan biosynthetic process"/>
    <property type="evidence" value="ECO:0007669"/>
    <property type="project" value="InterPro"/>
</dbReference>
<sequence length="492" mass="56386">MNVRDPYKRLGISREASEDEIQAARNFLILTYGGHKPSMDAIESAHDKIIMQKFYERKNPKINIKKKVREVTQSPIVQAVVSRFRTPSTNIIIKTSIAFAVLGVLTVLFPTEEGPTLQVAISLLVTMYFIYDRLKSKLRGFLYGAGTFVISWLLGTFLMVSVTDQKYYDNIKNLMLQYPSLRVAYIDEKEKTVDGKTEKDYYFVLVKGGDNLDEEIYRIKLPGNPIAIGGGKPENQNHAIIFTRGEALQTIDMNQDNYFEEAFKMRNVLEEFLKSDHGQRRPTILGLREHIFTGSVSSLAWFMSNQETSFVTIGQRVLANLLRVRFHYGHPDIFDRIFHLTRGGISKASKAVNLSEDIFSGYNSTLQNGYVTHHEYIQVGKRRDVCMNQISQFEAKVANGNGEQTLSRDVYRLGHRFDFYRMLSFYFTTVGFYFSSMVSVLTIYVFLYGRLYMVLSGLERRILEEPTIQSKALEEALVAPSFFQLGFLLVTL</sequence>
<dbReference type="GO" id="GO:0005886">
    <property type="term" value="C:plasma membrane"/>
    <property type="evidence" value="ECO:0007669"/>
    <property type="project" value="TreeGrafter"/>
</dbReference>
<reference evidence="3 4" key="1">
    <citation type="submission" date="2019-12" db="EMBL/GenBank/DDBJ databases">
        <authorList>
            <person name="Alioto T."/>
            <person name="Alioto T."/>
            <person name="Gomez Garrido J."/>
        </authorList>
    </citation>
    <scope>NUCLEOTIDE SEQUENCE [LARGE SCALE GENOMIC DNA]</scope>
</reference>
<comment type="caution">
    <text evidence="3">The sequence shown here is derived from an EMBL/GenBank/DDBJ whole genome shotgun (WGS) entry which is preliminary data.</text>
</comment>
<name>A0A8S0TMJ2_OLEEU</name>
<feature type="transmembrane region" description="Helical" evidence="1">
    <location>
        <begin position="425"/>
        <end position="447"/>
    </location>
</feature>
<dbReference type="GO" id="GO:0000148">
    <property type="term" value="C:1,3-beta-D-glucan synthase complex"/>
    <property type="evidence" value="ECO:0007669"/>
    <property type="project" value="InterPro"/>
</dbReference>
<dbReference type="Proteomes" id="UP000594638">
    <property type="component" value="Unassembled WGS sequence"/>
</dbReference>
<evidence type="ECO:0000259" key="2">
    <source>
        <dbReference type="Pfam" id="PF02364"/>
    </source>
</evidence>
<dbReference type="InterPro" id="IPR003440">
    <property type="entry name" value="Glyco_trans_48_dom"/>
</dbReference>
<dbReference type="AlphaFoldDB" id="A0A8S0TMJ2"/>
<feature type="transmembrane region" description="Helical" evidence="1">
    <location>
        <begin position="115"/>
        <end position="131"/>
    </location>
</feature>
<organism evidence="3 4">
    <name type="scientific">Olea europaea subsp. europaea</name>
    <dbReference type="NCBI Taxonomy" id="158383"/>
    <lineage>
        <taxon>Eukaryota</taxon>
        <taxon>Viridiplantae</taxon>
        <taxon>Streptophyta</taxon>
        <taxon>Embryophyta</taxon>
        <taxon>Tracheophyta</taxon>
        <taxon>Spermatophyta</taxon>
        <taxon>Magnoliopsida</taxon>
        <taxon>eudicotyledons</taxon>
        <taxon>Gunneridae</taxon>
        <taxon>Pentapetalae</taxon>
        <taxon>asterids</taxon>
        <taxon>lamiids</taxon>
        <taxon>Lamiales</taxon>
        <taxon>Oleaceae</taxon>
        <taxon>Oleeae</taxon>
        <taxon>Olea</taxon>
    </lineage>
</organism>
<keyword evidence="4" id="KW-1185">Reference proteome</keyword>
<feature type="transmembrane region" description="Helical" evidence="1">
    <location>
        <begin position="140"/>
        <end position="162"/>
    </location>
</feature>
<keyword evidence="1" id="KW-0812">Transmembrane</keyword>
<evidence type="ECO:0000313" key="4">
    <source>
        <dbReference type="Proteomes" id="UP000594638"/>
    </source>
</evidence>
<keyword evidence="1" id="KW-0472">Membrane</keyword>
<dbReference type="PANTHER" id="PTHR12741">
    <property type="entry name" value="LYST-INTERACTING PROTEIN LIP5 DOPAMINE RESPONSIVE PROTEIN DRG-1"/>
    <property type="match status" value="1"/>
</dbReference>
<dbReference type="PANTHER" id="PTHR12741:SF16">
    <property type="entry name" value="CALLOSE SYNTHASE 7"/>
    <property type="match status" value="1"/>
</dbReference>
<keyword evidence="1" id="KW-1133">Transmembrane helix</keyword>